<organism evidence="2 3">
    <name type="scientific">Acanthoscelides obtectus</name>
    <name type="common">Bean weevil</name>
    <name type="synonym">Bruchus obtectus</name>
    <dbReference type="NCBI Taxonomy" id="200917"/>
    <lineage>
        <taxon>Eukaryota</taxon>
        <taxon>Metazoa</taxon>
        <taxon>Ecdysozoa</taxon>
        <taxon>Arthropoda</taxon>
        <taxon>Hexapoda</taxon>
        <taxon>Insecta</taxon>
        <taxon>Pterygota</taxon>
        <taxon>Neoptera</taxon>
        <taxon>Endopterygota</taxon>
        <taxon>Coleoptera</taxon>
        <taxon>Polyphaga</taxon>
        <taxon>Cucujiformia</taxon>
        <taxon>Chrysomeloidea</taxon>
        <taxon>Chrysomelidae</taxon>
        <taxon>Bruchinae</taxon>
        <taxon>Bruchini</taxon>
        <taxon>Acanthoscelides</taxon>
    </lineage>
</organism>
<dbReference type="PANTHER" id="PTHR13166">
    <property type="entry name" value="PROTEIN C6ORF149"/>
    <property type="match status" value="1"/>
</dbReference>
<evidence type="ECO:0000259" key="1">
    <source>
        <dbReference type="Pfam" id="PF05347"/>
    </source>
</evidence>
<dbReference type="OrthoDB" id="277888at2759"/>
<dbReference type="Pfam" id="PF05347">
    <property type="entry name" value="Complex1_LYR"/>
    <property type="match status" value="1"/>
</dbReference>
<dbReference type="EMBL" id="CAKOFQ010007251">
    <property type="protein sequence ID" value="CAH1996150.1"/>
    <property type="molecule type" value="Genomic_DNA"/>
</dbReference>
<evidence type="ECO:0000313" key="2">
    <source>
        <dbReference type="EMBL" id="CAH1996150.1"/>
    </source>
</evidence>
<sequence>MITCKMSSPSRLQILTLYKELLRYGQQLKFTDKAYFKRRIKDEFYSNRKLSEPEEITIQFEKGVNLLVKHAVK</sequence>
<dbReference type="Proteomes" id="UP001152888">
    <property type="component" value="Unassembled WGS sequence"/>
</dbReference>
<evidence type="ECO:0000313" key="3">
    <source>
        <dbReference type="Proteomes" id="UP001152888"/>
    </source>
</evidence>
<gene>
    <name evidence="2" type="ORF">ACAOBT_LOCUS23055</name>
</gene>
<dbReference type="GO" id="GO:1990221">
    <property type="term" value="C:L-cysteine desulfurase complex"/>
    <property type="evidence" value="ECO:0007669"/>
    <property type="project" value="TreeGrafter"/>
</dbReference>
<dbReference type="PANTHER" id="PTHR13166:SF7">
    <property type="entry name" value="LYR MOTIF-CONTAINING PROTEIN 4"/>
    <property type="match status" value="1"/>
</dbReference>
<reference evidence="2" key="1">
    <citation type="submission" date="2022-03" db="EMBL/GenBank/DDBJ databases">
        <authorList>
            <person name="Sayadi A."/>
        </authorList>
    </citation>
    <scope>NUCLEOTIDE SEQUENCE</scope>
</reference>
<dbReference type="AlphaFoldDB" id="A0A9P0LQC8"/>
<dbReference type="InterPro" id="IPR051522">
    <property type="entry name" value="ISC_assembly_LYR"/>
</dbReference>
<accession>A0A9P0LQC8</accession>
<dbReference type="GO" id="GO:0005739">
    <property type="term" value="C:mitochondrion"/>
    <property type="evidence" value="ECO:0007669"/>
    <property type="project" value="TreeGrafter"/>
</dbReference>
<comment type="caution">
    <text evidence="2">The sequence shown here is derived from an EMBL/GenBank/DDBJ whole genome shotgun (WGS) entry which is preliminary data.</text>
</comment>
<dbReference type="GO" id="GO:0016226">
    <property type="term" value="P:iron-sulfur cluster assembly"/>
    <property type="evidence" value="ECO:0007669"/>
    <property type="project" value="TreeGrafter"/>
</dbReference>
<feature type="domain" description="Complex 1 LYR protein" evidence="1">
    <location>
        <begin position="13"/>
        <end position="66"/>
    </location>
</feature>
<keyword evidence="3" id="KW-1185">Reference proteome</keyword>
<name>A0A9P0LQC8_ACAOB</name>
<protein>
    <recommendedName>
        <fullName evidence="1">Complex 1 LYR protein domain-containing protein</fullName>
    </recommendedName>
</protein>
<proteinExistence type="predicted"/>
<dbReference type="InterPro" id="IPR008011">
    <property type="entry name" value="Complex1_LYR_dom"/>
</dbReference>